<keyword evidence="1" id="KW-1133">Transmembrane helix</keyword>
<keyword evidence="1" id="KW-0812">Transmembrane</keyword>
<evidence type="ECO:0008006" key="4">
    <source>
        <dbReference type="Google" id="ProtNLM"/>
    </source>
</evidence>
<evidence type="ECO:0000313" key="3">
    <source>
        <dbReference type="Proteomes" id="UP000031465"/>
    </source>
</evidence>
<feature type="transmembrane region" description="Helical" evidence="1">
    <location>
        <begin position="136"/>
        <end position="157"/>
    </location>
</feature>
<protein>
    <recommendedName>
        <fullName evidence="4">HTH cro/C1-type domain-containing protein</fullName>
    </recommendedName>
</protein>
<comment type="caution">
    <text evidence="2">The sequence shown here is derived from an EMBL/GenBank/DDBJ whole genome shotgun (WGS) entry which is preliminary data.</text>
</comment>
<evidence type="ECO:0000256" key="1">
    <source>
        <dbReference type="SAM" id="Phobius"/>
    </source>
</evidence>
<dbReference type="Pfam" id="PF13413">
    <property type="entry name" value="HTH_25"/>
    <property type="match status" value="1"/>
</dbReference>
<sequence length="163" mass="18861">MMYKFMLEFSPNEEKRVERKKNSLELDPVLQKEIKEIGEQLRQKRKQLKISLKEAENATSIRMVYLQALEEGEMEKLISPVYAQGFFKQYASFLGIDGESIIREKPYIFNRPEAQEFAYGIGTLEVRSNPGASVKWVPNVMWVLAFMGVLFAAWYVAKILGVL</sequence>
<dbReference type="InterPro" id="IPR050400">
    <property type="entry name" value="Bact_Cytoskel_RodZ"/>
</dbReference>
<accession>A0A0C1H5N0</accession>
<dbReference type="PANTHER" id="PTHR34475">
    <property type="match status" value="1"/>
</dbReference>
<dbReference type="Gene3D" id="1.10.260.40">
    <property type="entry name" value="lambda repressor-like DNA-binding domains"/>
    <property type="match status" value="1"/>
</dbReference>
<gene>
    <name evidence="2" type="ORF">DB44_CA00060</name>
</gene>
<organism evidence="2 3">
    <name type="scientific">Candidatus Protochlamydia amoebophila</name>
    <dbReference type="NCBI Taxonomy" id="362787"/>
    <lineage>
        <taxon>Bacteria</taxon>
        <taxon>Pseudomonadati</taxon>
        <taxon>Chlamydiota</taxon>
        <taxon>Chlamydiia</taxon>
        <taxon>Parachlamydiales</taxon>
        <taxon>Parachlamydiaceae</taxon>
        <taxon>Candidatus Protochlamydia</taxon>
    </lineage>
</organism>
<dbReference type="EMBL" id="JSAN01000047">
    <property type="protein sequence ID" value="KIC72794.1"/>
    <property type="molecule type" value="Genomic_DNA"/>
</dbReference>
<name>A0A0C1H5N0_9BACT</name>
<dbReference type="SUPFAM" id="SSF47413">
    <property type="entry name" value="lambda repressor-like DNA-binding domains"/>
    <property type="match status" value="1"/>
</dbReference>
<keyword evidence="1" id="KW-0472">Membrane</keyword>
<proteinExistence type="predicted"/>
<dbReference type="GO" id="GO:0003677">
    <property type="term" value="F:DNA binding"/>
    <property type="evidence" value="ECO:0007669"/>
    <property type="project" value="InterPro"/>
</dbReference>
<dbReference type="InterPro" id="IPR010982">
    <property type="entry name" value="Lambda_DNA-bd_dom_sf"/>
</dbReference>
<reference evidence="2 3" key="1">
    <citation type="journal article" date="2014" name="Mol. Biol. Evol.">
        <title>Massive expansion of Ubiquitination-related gene families within the Chlamydiae.</title>
        <authorList>
            <person name="Domman D."/>
            <person name="Collingro A."/>
            <person name="Lagkouvardos I."/>
            <person name="Gehre L."/>
            <person name="Weinmaier T."/>
            <person name="Rattei T."/>
            <person name="Subtil A."/>
            <person name="Horn M."/>
        </authorList>
    </citation>
    <scope>NUCLEOTIDE SEQUENCE [LARGE SCALE GENOMIC DNA]</scope>
    <source>
        <strain evidence="2 3">EI2</strain>
    </source>
</reference>
<dbReference type="PATRIC" id="fig|362787.3.peg.753"/>
<dbReference type="AlphaFoldDB" id="A0A0C1H5N0"/>
<dbReference type="PANTHER" id="PTHR34475:SF1">
    <property type="entry name" value="CYTOSKELETON PROTEIN RODZ"/>
    <property type="match status" value="1"/>
</dbReference>
<dbReference type="Proteomes" id="UP000031465">
    <property type="component" value="Unassembled WGS sequence"/>
</dbReference>
<evidence type="ECO:0000313" key="2">
    <source>
        <dbReference type="EMBL" id="KIC72794.1"/>
    </source>
</evidence>